<evidence type="ECO:0000313" key="3">
    <source>
        <dbReference type="Proteomes" id="UP001549363"/>
    </source>
</evidence>
<organism evidence="2 3">
    <name type="scientific">Lysinibacillus parviboronicapiens</name>
    <dbReference type="NCBI Taxonomy" id="436516"/>
    <lineage>
        <taxon>Bacteria</taxon>
        <taxon>Bacillati</taxon>
        <taxon>Bacillota</taxon>
        <taxon>Bacilli</taxon>
        <taxon>Bacillales</taxon>
        <taxon>Bacillaceae</taxon>
        <taxon>Lysinibacillus</taxon>
    </lineage>
</organism>
<evidence type="ECO:0000256" key="1">
    <source>
        <dbReference type="SAM" id="Coils"/>
    </source>
</evidence>
<proteinExistence type="predicted"/>
<dbReference type="InterPro" id="IPR008863">
    <property type="entry name" value="Toxic_anion-R_TelA"/>
</dbReference>
<keyword evidence="3" id="KW-1185">Reference proteome</keyword>
<dbReference type="Pfam" id="PF05816">
    <property type="entry name" value="TelA"/>
    <property type="match status" value="1"/>
</dbReference>
<dbReference type="EMBL" id="JBEPSB010000015">
    <property type="protein sequence ID" value="MET4561877.1"/>
    <property type="molecule type" value="Genomic_DNA"/>
</dbReference>
<dbReference type="RefSeq" id="WP_354472202.1">
    <property type="nucleotide sequence ID" value="NZ_JBEPSB010000015.1"/>
</dbReference>
<feature type="coiled-coil region" evidence="1">
    <location>
        <begin position="318"/>
        <end position="345"/>
    </location>
</feature>
<sequence length="346" mass="40060">MSNVPIALDQLTPETAEVTKLQLRQHAEVQQIANRINIKNQLDLMALGKEPSTKLSRFSDQILNMMAKSKVNESGDLLKQLEALMIKFDKKEVIEQQSFFSKLFKRAPKKDEDLFEQYNLLGRDIEKIHYQFVLMEEALANDNRMLARLYREDLTYYLEIEKYIVAAEMKLNEVTTTLMPMYKKQSEAGNQIAKMELNTLQTITDMLTQKIDELEKSRMVAILAAPQIEMIRNGNSALIEQINSAFITTIPVFKMSIMNAVNEKRQKLQNDSAAAFENRLKQFEGAHNDVVQLSTMMAKQPEKPQTLEEMWDTIVSGISNYRKLREEHTEQRMKAEQQLMALRNET</sequence>
<keyword evidence="1" id="KW-0175">Coiled coil</keyword>
<evidence type="ECO:0000313" key="2">
    <source>
        <dbReference type="EMBL" id="MET4561877.1"/>
    </source>
</evidence>
<dbReference type="PANTHER" id="PTHR38432">
    <property type="entry name" value="TELA-LIKE PROTEIN SAOUHSC_01408"/>
    <property type="match status" value="1"/>
</dbReference>
<gene>
    <name evidence="2" type="ORF">ABIA69_003047</name>
</gene>
<comment type="caution">
    <text evidence="2">The sequence shown here is derived from an EMBL/GenBank/DDBJ whole genome shotgun (WGS) entry which is preliminary data.</text>
</comment>
<dbReference type="Proteomes" id="UP001549363">
    <property type="component" value="Unassembled WGS sequence"/>
</dbReference>
<reference evidence="2 3" key="1">
    <citation type="submission" date="2024-06" db="EMBL/GenBank/DDBJ databases">
        <title>Sorghum-associated microbial communities from plants grown in Nebraska, USA.</title>
        <authorList>
            <person name="Schachtman D."/>
        </authorList>
    </citation>
    <scope>NUCLEOTIDE SEQUENCE [LARGE SCALE GENOMIC DNA]</scope>
    <source>
        <strain evidence="2 3">736</strain>
    </source>
</reference>
<name>A0ABV2PLR3_9BACI</name>
<dbReference type="PANTHER" id="PTHR38432:SF2">
    <property type="entry name" value="TELLURITE RESISTANCE PROTEIN"/>
    <property type="match status" value="1"/>
</dbReference>
<protein>
    <submittedName>
        <fullName evidence="2">Uncharacterized protein YaaN involved in tellurite resistance</fullName>
    </submittedName>
</protein>
<accession>A0ABV2PLR3</accession>